<feature type="region of interest" description="Disordered" evidence="6">
    <location>
        <begin position="33"/>
        <end position="62"/>
    </location>
</feature>
<feature type="compositionally biased region" description="Basic residues" evidence="6">
    <location>
        <begin position="413"/>
        <end position="423"/>
    </location>
</feature>
<gene>
    <name evidence="8" type="ORF">TMSB3V08_LOCUS3735</name>
</gene>
<dbReference type="EMBL" id="OB793293">
    <property type="protein sequence ID" value="CAD7426867.1"/>
    <property type="molecule type" value="Genomic_DNA"/>
</dbReference>
<dbReference type="FunFam" id="3.30.160.60:FF:002343">
    <property type="entry name" value="Zinc finger protein 33A"/>
    <property type="match status" value="1"/>
</dbReference>
<dbReference type="GO" id="GO:0000122">
    <property type="term" value="P:negative regulation of transcription by RNA polymerase II"/>
    <property type="evidence" value="ECO:0007669"/>
    <property type="project" value="UniProtKB-ARBA"/>
</dbReference>
<evidence type="ECO:0000256" key="2">
    <source>
        <dbReference type="ARBA" id="ARBA00022737"/>
    </source>
</evidence>
<name>A0A7R9HLJ8_9NEOP</name>
<evidence type="ECO:0000256" key="4">
    <source>
        <dbReference type="ARBA" id="ARBA00022833"/>
    </source>
</evidence>
<evidence type="ECO:0000256" key="6">
    <source>
        <dbReference type="SAM" id="MobiDB-lite"/>
    </source>
</evidence>
<dbReference type="FunFam" id="3.30.160.60:FF:000624">
    <property type="entry name" value="zinc finger protein 697"/>
    <property type="match status" value="1"/>
</dbReference>
<evidence type="ECO:0000256" key="1">
    <source>
        <dbReference type="ARBA" id="ARBA00022723"/>
    </source>
</evidence>
<reference evidence="8" key="1">
    <citation type="submission" date="2020-11" db="EMBL/GenBank/DDBJ databases">
        <authorList>
            <person name="Tran Van P."/>
        </authorList>
    </citation>
    <scope>NUCLEOTIDE SEQUENCE</scope>
</reference>
<feature type="domain" description="C2H2-type" evidence="7">
    <location>
        <begin position="285"/>
        <end position="312"/>
    </location>
</feature>
<dbReference type="GO" id="GO:0008270">
    <property type="term" value="F:zinc ion binding"/>
    <property type="evidence" value="ECO:0007669"/>
    <property type="project" value="UniProtKB-KW"/>
</dbReference>
<feature type="domain" description="C2H2-type" evidence="7">
    <location>
        <begin position="257"/>
        <end position="284"/>
    </location>
</feature>
<dbReference type="PANTHER" id="PTHR16515:SF58">
    <property type="entry name" value="ZINC FINGER PROTEIN 22"/>
    <property type="match status" value="1"/>
</dbReference>
<feature type="compositionally biased region" description="Basic residues" evidence="6">
    <location>
        <begin position="136"/>
        <end position="147"/>
    </location>
</feature>
<dbReference type="GO" id="GO:0045595">
    <property type="term" value="P:regulation of cell differentiation"/>
    <property type="evidence" value="ECO:0007669"/>
    <property type="project" value="UniProtKB-ARBA"/>
</dbReference>
<dbReference type="Gene3D" id="3.30.160.60">
    <property type="entry name" value="Classic Zinc Finger"/>
    <property type="match status" value="5"/>
</dbReference>
<feature type="domain" description="C2H2-type" evidence="7">
    <location>
        <begin position="229"/>
        <end position="256"/>
    </location>
</feature>
<evidence type="ECO:0000259" key="7">
    <source>
        <dbReference type="PROSITE" id="PS50157"/>
    </source>
</evidence>
<feature type="region of interest" description="Disordered" evidence="6">
    <location>
        <begin position="402"/>
        <end position="468"/>
    </location>
</feature>
<dbReference type="GO" id="GO:0005634">
    <property type="term" value="C:nucleus"/>
    <property type="evidence" value="ECO:0007669"/>
    <property type="project" value="TreeGrafter"/>
</dbReference>
<dbReference type="SUPFAM" id="SSF57667">
    <property type="entry name" value="beta-beta-alpha zinc fingers"/>
    <property type="match status" value="3"/>
</dbReference>
<feature type="domain" description="C2H2-type" evidence="7">
    <location>
        <begin position="201"/>
        <end position="228"/>
    </location>
</feature>
<sequence>MSTKLSVPGSIPVMAENIIIGGGLVAVTRNMKDTTSSDRADPTGARCDSPSNNNNNNNNNHRVATSANASLAPFSGPGGLPLISPTGLFTRGAVNPLRLHATLTSDPTALYRHLFPWPETDSKPRKDSTPGGVTRRIQHNARRRGKARTTDPAEPATAEVAAMTQPPAAPEPLSPPTSGCSPPSSSSEAAPGAGTNAGKVFTCGICMRSFGYKHVLQNHERTHTGEKPFECGECGKRFTRDHHLKTHMRLHTGEKPYHCTHCDRHFVQVANLRRHLRVHTGERPYACELCAAKFSDSNQLKAHMLIHRGEKPFACPRCQGRFRRRHHLIHHKCPNDDEEYDVDIEEGEEEDVTRNGGVILAHNNNGSTRKSRVRKPREVRHVIRLPTPVLVPTPVSVLPEQTEPEDLSMSTGTHHHHHHHHQGWSHSSGDSPLSRSPVSSGEERLATATCSSSSGDCCTAPRSPSSRTTTGYPVGLVRAPFGLVFVGKYPLPSSITSPTTRTRHQTLFRTAAIQSVLQILGLLKRVVKGGGEGSDGVGEVTFVRRHFPDQDSSGGLLTNRPEEFNELNSLPCLVLKHPSSSEMFKWVAVM</sequence>
<dbReference type="InterPro" id="IPR036236">
    <property type="entry name" value="Znf_C2H2_sf"/>
</dbReference>
<feature type="compositionally biased region" description="Low complexity" evidence="6">
    <location>
        <begin position="176"/>
        <end position="193"/>
    </location>
</feature>
<keyword evidence="2" id="KW-0677">Repeat</keyword>
<evidence type="ECO:0000313" key="8">
    <source>
        <dbReference type="EMBL" id="CAD7426867.1"/>
    </source>
</evidence>
<dbReference type="InterPro" id="IPR013087">
    <property type="entry name" value="Znf_C2H2_type"/>
</dbReference>
<proteinExistence type="predicted"/>
<keyword evidence="3 5" id="KW-0863">Zinc-finger</keyword>
<evidence type="ECO:0000256" key="5">
    <source>
        <dbReference type="PROSITE-ProRule" id="PRU00042"/>
    </source>
</evidence>
<accession>A0A7R9HLJ8</accession>
<dbReference type="InterPro" id="IPR050331">
    <property type="entry name" value="Zinc_finger"/>
</dbReference>
<dbReference type="Pfam" id="PF00096">
    <property type="entry name" value="zf-C2H2"/>
    <property type="match status" value="3"/>
</dbReference>
<dbReference type="SMART" id="SM00355">
    <property type="entry name" value="ZnF_C2H2"/>
    <property type="match status" value="4"/>
</dbReference>
<dbReference type="PANTHER" id="PTHR16515">
    <property type="entry name" value="PR DOMAIN ZINC FINGER PROTEIN"/>
    <property type="match status" value="1"/>
</dbReference>
<keyword evidence="1" id="KW-0479">Metal-binding</keyword>
<keyword evidence="4" id="KW-0862">Zinc</keyword>
<feature type="region of interest" description="Disordered" evidence="6">
    <location>
        <begin position="116"/>
        <end position="193"/>
    </location>
</feature>
<dbReference type="PROSITE" id="PS50157">
    <property type="entry name" value="ZINC_FINGER_C2H2_2"/>
    <property type="match status" value="4"/>
</dbReference>
<dbReference type="FunFam" id="3.30.160.60:FF:000912">
    <property type="entry name" value="Zinc finger protein 660"/>
    <property type="match status" value="1"/>
</dbReference>
<dbReference type="PROSITE" id="PS00028">
    <property type="entry name" value="ZINC_FINGER_C2H2_1"/>
    <property type="match status" value="4"/>
</dbReference>
<organism evidence="8">
    <name type="scientific">Timema monikensis</name>
    <dbReference type="NCBI Taxonomy" id="170555"/>
    <lineage>
        <taxon>Eukaryota</taxon>
        <taxon>Metazoa</taxon>
        <taxon>Ecdysozoa</taxon>
        <taxon>Arthropoda</taxon>
        <taxon>Hexapoda</taxon>
        <taxon>Insecta</taxon>
        <taxon>Pterygota</taxon>
        <taxon>Neoptera</taxon>
        <taxon>Polyneoptera</taxon>
        <taxon>Phasmatodea</taxon>
        <taxon>Timematodea</taxon>
        <taxon>Timematoidea</taxon>
        <taxon>Timematidae</taxon>
        <taxon>Timema</taxon>
    </lineage>
</organism>
<evidence type="ECO:0000256" key="3">
    <source>
        <dbReference type="ARBA" id="ARBA00022771"/>
    </source>
</evidence>
<protein>
    <recommendedName>
        <fullName evidence="7">C2H2-type domain-containing protein</fullName>
    </recommendedName>
</protein>
<dbReference type="AlphaFoldDB" id="A0A7R9HLJ8"/>
<feature type="compositionally biased region" description="Polar residues" evidence="6">
    <location>
        <begin position="424"/>
        <end position="439"/>
    </location>
</feature>